<protein>
    <submittedName>
        <fullName evidence="1">Uncharacterized protein</fullName>
    </submittedName>
</protein>
<proteinExistence type="predicted"/>
<reference evidence="1 2" key="1">
    <citation type="submission" date="2019-06" db="EMBL/GenBank/DDBJ databases">
        <title>Whole genome shotgun sequence of Brevibacillus parabrevis NBRC 12334.</title>
        <authorList>
            <person name="Hosoyama A."/>
            <person name="Uohara A."/>
            <person name="Ohji S."/>
            <person name="Ichikawa N."/>
        </authorList>
    </citation>
    <scope>NUCLEOTIDE SEQUENCE [LARGE SCALE GENOMIC DNA]</scope>
    <source>
        <strain evidence="1 2">NBRC 12334</strain>
    </source>
</reference>
<organism evidence="1 2">
    <name type="scientific">Brevibacillus parabrevis</name>
    <dbReference type="NCBI Taxonomy" id="54914"/>
    <lineage>
        <taxon>Bacteria</taxon>
        <taxon>Bacillati</taxon>
        <taxon>Bacillota</taxon>
        <taxon>Bacilli</taxon>
        <taxon>Bacillales</taxon>
        <taxon>Paenibacillaceae</taxon>
        <taxon>Brevibacillus</taxon>
    </lineage>
</organism>
<evidence type="ECO:0000313" key="1">
    <source>
        <dbReference type="EMBL" id="GEB32220.1"/>
    </source>
</evidence>
<comment type="caution">
    <text evidence="1">The sequence shown here is derived from an EMBL/GenBank/DDBJ whole genome shotgun (WGS) entry which is preliminary data.</text>
</comment>
<dbReference type="AlphaFoldDB" id="A0A4Y3PCF7"/>
<dbReference type="Proteomes" id="UP000316882">
    <property type="component" value="Unassembled WGS sequence"/>
</dbReference>
<keyword evidence="2" id="KW-1185">Reference proteome</keyword>
<accession>A0A4Y3PCF7</accession>
<gene>
    <name evidence="1" type="ORF">BPA01_18000</name>
</gene>
<dbReference type="EMBL" id="BJMH01000007">
    <property type="protein sequence ID" value="GEB32220.1"/>
    <property type="molecule type" value="Genomic_DNA"/>
</dbReference>
<name>A0A4Y3PCF7_BREPA</name>
<sequence>MKYFLLGHTYPDGGYIDGDVVFDPPLEAYYQVGACSNDLGGFFCIG</sequence>
<evidence type="ECO:0000313" key="2">
    <source>
        <dbReference type="Proteomes" id="UP000316882"/>
    </source>
</evidence>
<dbReference type="RefSeq" id="WP_167470252.1">
    <property type="nucleotide sequence ID" value="NZ_BJMH01000007.1"/>
</dbReference>